<dbReference type="PANTHER" id="PTHR14614">
    <property type="entry name" value="HEPATOCELLULAR CARCINOMA-ASSOCIATED ANTIGEN"/>
    <property type="match status" value="1"/>
</dbReference>
<dbReference type="GO" id="GO:0016279">
    <property type="term" value="F:protein-lysine N-methyltransferase activity"/>
    <property type="evidence" value="ECO:0007669"/>
    <property type="project" value="UniProtKB-UniRule"/>
</dbReference>
<sequence length="235" mass="25574">MARNGDEAMENNDVPLPFGFSEDLVPIRDNKAPGISKVDFDGRLEAPLQLYEDLSGGCGGQMWPAGMVLAEYILDHKQLVEGCSILELGAGGGLTGLAVATGCPTSGPLYITDQAVMLPIMQKNIELNGLSLVTAVEYNWGAPAPAPSLLPPHLDVVLAADCVYFEPAFPLLQATLQDLIGAKTRCYFCFKKRRRADIACIKRIRKMFDVRDIPVDSEGVAERDNIFLMEITKKS</sequence>
<dbReference type="Proteomes" id="UP000504638">
    <property type="component" value="Unplaced"/>
</dbReference>
<protein>
    <recommendedName>
        <fullName evidence="1">Protein-lysine N-methyltransferase EFM6</fullName>
        <ecNumber evidence="1">2.1.1.-</ecNumber>
    </recommendedName>
    <alternativeName>
        <fullName evidence="1">Elongation factor methyltransferase 6</fullName>
    </alternativeName>
</protein>
<proteinExistence type="inferred from homology"/>
<evidence type="ECO:0000256" key="1">
    <source>
        <dbReference type="HAMAP-Rule" id="MF_03198"/>
    </source>
</evidence>
<keyword evidence="3" id="KW-1185">Reference proteome</keyword>
<feature type="binding site" evidence="1">
    <location>
        <position position="140"/>
    </location>
    <ligand>
        <name>S-adenosyl-L-methionine</name>
        <dbReference type="ChEBI" id="CHEBI:59789"/>
    </ligand>
</feature>
<keyword evidence="1" id="KW-0963">Cytoplasm</keyword>
<feature type="binding site" evidence="1">
    <location>
        <position position="160"/>
    </location>
    <ligand>
        <name>S-adenosyl-L-methionine</name>
        <dbReference type="ChEBI" id="CHEBI:59789"/>
    </ligand>
</feature>
<name>A0A6G1FXA1_9PEZI</name>
<dbReference type="EC" id="2.1.1.-" evidence="1"/>
<evidence type="ECO:0000313" key="4">
    <source>
        <dbReference type="RefSeq" id="XP_033531880.1"/>
    </source>
</evidence>
<dbReference type="PANTHER" id="PTHR14614:SF152">
    <property type="entry name" value="PROTEIN-LYSINE N-METHYLTRANSFERASE EFM6"/>
    <property type="match status" value="1"/>
</dbReference>
<evidence type="ECO:0000313" key="2">
    <source>
        <dbReference type="EMBL" id="KAF1810249.1"/>
    </source>
</evidence>
<dbReference type="OrthoDB" id="407325at2759"/>
<organism evidence="2">
    <name type="scientific">Eremomyces bilateralis CBS 781.70</name>
    <dbReference type="NCBI Taxonomy" id="1392243"/>
    <lineage>
        <taxon>Eukaryota</taxon>
        <taxon>Fungi</taxon>
        <taxon>Dikarya</taxon>
        <taxon>Ascomycota</taxon>
        <taxon>Pezizomycotina</taxon>
        <taxon>Dothideomycetes</taxon>
        <taxon>Dothideomycetes incertae sedis</taxon>
        <taxon>Eremomycetales</taxon>
        <taxon>Eremomycetaceae</taxon>
        <taxon>Eremomyces</taxon>
    </lineage>
</organism>
<dbReference type="EMBL" id="ML975167">
    <property type="protein sequence ID" value="KAF1810249.1"/>
    <property type="molecule type" value="Genomic_DNA"/>
</dbReference>
<gene>
    <name evidence="1" type="primary">EFM6</name>
    <name evidence="2 4" type="ORF">P152DRAFT_484052</name>
</gene>
<reference evidence="4" key="3">
    <citation type="submission" date="2025-04" db="UniProtKB">
        <authorList>
            <consortium name="RefSeq"/>
        </authorList>
    </citation>
    <scope>IDENTIFICATION</scope>
    <source>
        <strain evidence="4">CBS 781.70</strain>
    </source>
</reference>
<reference evidence="4" key="2">
    <citation type="submission" date="2020-04" db="EMBL/GenBank/DDBJ databases">
        <authorList>
            <consortium name="NCBI Genome Project"/>
        </authorList>
    </citation>
    <scope>NUCLEOTIDE SEQUENCE</scope>
    <source>
        <strain evidence="4">CBS 781.70</strain>
    </source>
</reference>
<dbReference type="Pfam" id="PF10294">
    <property type="entry name" value="Methyltransf_16"/>
    <property type="match status" value="1"/>
</dbReference>
<dbReference type="InterPro" id="IPR019410">
    <property type="entry name" value="Methyltransf_16"/>
</dbReference>
<feature type="binding site" evidence="1">
    <location>
        <position position="63"/>
    </location>
    <ligand>
        <name>S-adenosyl-L-methionine</name>
        <dbReference type="ChEBI" id="CHEBI:59789"/>
    </ligand>
</feature>
<dbReference type="InterPro" id="IPR033684">
    <property type="entry name" value="EFM6"/>
</dbReference>
<reference evidence="2 4" key="1">
    <citation type="submission" date="2020-01" db="EMBL/GenBank/DDBJ databases">
        <authorList>
            <consortium name="DOE Joint Genome Institute"/>
            <person name="Haridas S."/>
            <person name="Albert R."/>
            <person name="Binder M."/>
            <person name="Bloem J."/>
            <person name="Labutti K."/>
            <person name="Salamov A."/>
            <person name="Andreopoulos B."/>
            <person name="Baker S.E."/>
            <person name="Barry K."/>
            <person name="Bills G."/>
            <person name="Bluhm B.H."/>
            <person name="Cannon C."/>
            <person name="Castanera R."/>
            <person name="Culley D.E."/>
            <person name="Daum C."/>
            <person name="Ezra D."/>
            <person name="Gonzalez J.B."/>
            <person name="Henrissat B."/>
            <person name="Kuo A."/>
            <person name="Liang C."/>
            <person name="Lipzen A."/>
            <person name="Lutzoni F."/>
            <person name="Magnuson J."/>
            <person name="Mondo S."/>
            <person name="Nolan M."/>
            <person name="Ohm R."/>
            <person name="Pangilinan J."/>
            <person name="Park H.-J."/>
            <person name="Ramirez L."/>
            <person name="Alfaro M."/>
            <person name="Sun H."/>
            <person name="Tritt A."/>
            <person name="Yoshinaga Y."/>
            <person name="Zwiers L.-H."/>
            <person name="Turgeon B.G."/>
            <person name="Goodwin S.B."/>
            <person name="Spatafora J.W."/>
            <person name="Crous P.W."/>
            <person name="Grigoriev I.V."/>
        </authorList>
    </citation>
    <scope>NUCLEOTIDE SEQUENCE</scope>
    <source>
        <strain evidence="2 4">CBS 781.70</strain>
    </source>
</reference>
<comment type="subcellular location">
    <subcellularLocation>
        <location evidence="1">Cytoplasm</location>
    </subcellularLocation>
</comment>
<accession>A0A6G1FXA1</accession>
<comment type="similarity">
    <text evidence="1">Belongs to the class I-like SAM-binding methyltransferase superfamily. METTL21 family. EFM6 subfamily.</text>
</comment>
<keyword evidence="1" id="KW-0808">Transferase</keyword>
<dbReference type="HAMAP" id="MF_03198">
    <property type="entry name" value="Methyltr_EFM6"/>
    <property type="match status" value="1"/>
</dbReference>
<dbReference type="GO" id="GO:0005829">
    <property type="term" value="C:cytosol"/>
    <property type="evidence" value="ECO:0007669"/>
    <property type="project" value="TreeGrafter"/>
</dbReference>
<dbReference type="RefSeq" id="XP_033531880.1">
    <property type="nucleotide sequence ID" value="XM_033681980.1"/>
</dbReference>
<dbReference type="SUPFAM" id="SSF53335">
    <property type="entry name" value="S-adenosyl-L-methionine-dependent methyltransferases"/>
    <property type="match status" value="1"/>
</dbReference>
<evidence type="ECO:0000313" key="3">
    <source>
        <dbReference type="Proteomes" id="UP000504638"/>
    </source>
</evidence>
<feature type="binding site" evidence="1">
    <location>
        <begin position="89"/>
        <end position="91"/>
    </location>
    <ligand>
        <name>S-adenosyl-L-methionine</name>
        <dbReference type="ChEBI" id="CHEBI:59789"/>
    </ligand>
</feature>
<dbReference type="AlphaFoldDB" id="A0A6G1FXA1"/>
<dbReference type="InterPro" id="IPR029063">
    <property type="entry name" value="SAM-dependent_MTases_sf"/>
</dbReference>
<keyword evidence="1" id="KW-0949">S-adenosyl-L-methionine</keyword>
<comment type="function">
    <text evidence="1">S-adenosyl-L-methionine-dependent protein-lysine N-methyltransferase that methylates elongation factor 1-alpha.</text>
</comment>
<dbReference type="Gene3D" id="3.40.50.150">
    <property type="entry name" value="Vaccinia Virus protein VP39"/>
    <property type="match status" value="1"/>
</dbReference>
<dbReference type="GO" id="GO:0032259">
    <property type="term" value="P:methylation"/>
    <property type="evidence" value="ECO:0007669"/>
    <property type="project" value="UniProtKB-KW"/>
</dbReference>
<keyword evidence="1" id="KW-0489">Methyltransferase</keyword>
<feature type="binding site" evidence="1">
    <location>
        <position position="113"/>
    </location>
    <ligand>
        <name>S-adenosyl-L-methionine</name>
        <dbReference type="ChEBI" id="CHEBI:59789"/>
    </ligand>
</feature>